<accession>A0AB36M6B3</accession>
<name>A0AB36M6B3_ACINO</name>
<dbReference type="RefSeq" id="WP_086222415.1">
    <property type="nucleotide sequence ID" value="NZ_NGDO01000007.1"/>
</dbReference>
<dbReference type="Proteomes" id="UP000194767">
    <property type="component" value="Unassembled WGS sequence"/>
</dbReference>
<dbReference type="EMBL" id="NGDO01000007">
    <property type="protein sequence ID" value="OTM00877.1"/>
    <property type="molecule type" value="Genomic_DNA"/>
</dbReference>
<organism evidence="1 2">
    <name type="scientific">Acinetobacter nosocomialis</name>
    <dbReference type="NCBI Taxonomy" id="106654"/>
    <lineage>
        <taxon>Bacteria</taxon>
        <taxon>Pseudomonadati</taxon>
        <taxon>Pseudomonadota</taxon>
        <taxon>Gammaproteobacteria</taxon>
        <taxon>Moraxellales</taxon>
        <taxon>Moraxellaceae</taxon>
        <taxon>Acinetobacter</taxon>
        <taxon>Acinetobacter calcoaceticus/baumannii complex</taxon>
    </lineage>
</organism>
<proteinExistence type="predicted"/>
<sequence>MKNKKLSNVELLEQDIWLNFCYYYQCELDDESTATENQSCIDKKEKIIKRMQQNDFSVNEERISFAEMMGADLNIPFKPSQLAELLIQLNTLRVEVNNLPAKIFQRQYSDILIASVQMLGGLEFIQNPTLAKSAKAIIAVKARYDKHLYPRREIIYRILREQVARRGKWKTLNQAVNFVLDDLVKAFEEYDIQWIKSELVLKQEMLTKLERELLSVKQDKAGQGGIRRKPRTALTSKKIVDLKKELNELNQILRAKYPSKEMEKLKYKIPYSGGYIAETIIHELRNQPDILKEILHKDSC</sequence>
<dbReference type="AlphaFoldDB" id="A0AB36M6B3"/>
<evidence type="ECO:0000313" key="2">
    <source>
        <dbReference type="Proteomes" id="UP000194767"/>
    </source>
</evidence>
<evidence type="ECO:0000313" key="1">
    <source>
        <dbReference type="EMBL" id="OTM00877.1"/>
    </source>
</evidence>
<gene>
    <name evidence="1" type="ORF">B9X58_02390</name>
</gene>
<comment type="caution">
    <text evidence="1">The sequence shown here is derived from an EMBL/GenBank/DDBJ whole genome shotgun (WGS) entry which is preliminary data.</text>
</comment>
<reference evidence="1 2" key="1">
    <citation type="submission" date="2017-05" db="EMBL/GenBank/DDBJ databases">
        <authorList>
            <person name="Kreiswirth B."/>
            <person name="Manca C."/>
            <person name="Chen L."/>
            <person name="Evans S."/>
            <person name="Fowler V."/>
            <person name="Patel R."/>
            <person name="Chambers H."/>
            <person name="Bonomo R."/>
            <person name="Paul V."/>
            <person name="Sankar J."/>
            <person name="Gaind R."/>
            <person name="Ray P."/>
            <person name="Gautam V."/>
            <person name="Biswal M."/>
            <person name="Datta S."/>
            <person name="Walia K."/>
            <person name="Adams M."/>
            <person name="Nelson K."/>
            <person name="Sutton G."/>
            <person name="Fouts D."/>
            <person name="Hujer K."/>
            <person name="Hujer A."/>
        </authorList>
    </citation>
    <scope>NUCLEOTIDE SEQUENCE [LARGE SCALE GENOMIC DNA]</scope>
    <source>
        <strain evidence="1 2">PR324</strain>
    </source>
</reference>
<protein>
    <submittedName>
        <fullName evidence="1">Uncharacterized protein</fullName>
    </submittedName>
</protein>